<dbReference type="AlphaFoldDB" id="A0A8S4GBP8"/>
<dbReference type="EMBL" id="CAJHNJ030000127">
    <property type="protein sequence ID" value="CAG9136188.1"/>
    <property type="molecule type" value="Genomic_DNA"/>
</dbReference>
<evidence type="ECO:0000313" key="2">
    <source>
        <dbReference type="Proteomes" id="UP000653454"/>
    </source>
</evidence>
<evidence type="ECO:0000313" key="1">
    <source>
        <dbReference type="EMBL" id="CAG9136188.1"/>
    </source>
</evidence>
<name>A0A8S4GBP8_PLUXY</name>
<comment type="caution">
    <text evidence="1">The sequence shown here is derived from an EMBL/GenBank/DDBJ whole genome shotgun (WGS) entry which is preliminary data.</text>
</comment>
<keyword evidence="2" id="KW-1185">Reference proteome</keyword>
<protein>
    <submittedName>
        <fullName evidence="1">(diamondback moth) hypothetical protein</fullName>
    </submittedName>
</protein>
<accession>A0A8S4GBP8</accession>
<dbReference type="Proteomes" id="UP000653454">
    <property type="component" value="Unassembled WGS sequence"/>
</dbReference>
<sequence>MSTCYKSIKISENHQCLGKLIRWFVITLEKLRVLLGPRKPYLKQLKRFNQVDYLGMKLPKHTIYPVKQ</sequence>
<gene>
    <name evidence="1" type="ORF">PLXY2_LOCUS14445</name>
</gene>
<proteinExistence type="predicted"/>
<reference evidence="1" key="1">
    <citation type="submission" date="2020-11" db="EMBL/GenBank/DDBJ databases">
        <authorList>
            <person name="Whiteford S."/>
        </authorList>
    </citation>
    <scope>NUCLEOTIDE SEQUENCE</scope>
</reference>
<organism evidence="1 2">
    <name type="scientific">Plutella xylostella</name>
    <name type="common">Diamondback moth</name>
    <name type="synonym">Plutella maculipennis</name>
    <dbReference type="NCBI Taxonomy" id="51655"/>
    <lineage>
        <taxon>Eukaryota</taxon>
        <taxon>Metazoa</taxon>
        <taxon>Ecdysozoa</taxon>
        <taxon>Arthropoda</taxon>
        <taxon>Hexapoda</taxon>
        <taxon>Insecta</taxon>
        <taxon>Pterygota</taxon>
        <taxon>Neoptera</taxon>
        <taxon>Endopterygota</taxon>
        <taxon>Lepidoptera</taxon>
        <taxon>Glossata</taxon>
        <taxon>Ditrysia</taxon>
        <taxon>Yponomeutoidea</taxon>
        <taxon>Plutellidae</taxon>
        <taxon>Plutella</taxon>
    </lineage>
</organism>